<protein>
    <submittedName>
        <fullName evidence="1">Gamma-glutamyltranspeptidase</fullName>
        <ecNumber evidence="1">2.3.2.2</ecNumber>
    </submittedName>
</protein>
<keyword evidence="1" id="KW-0012">Acyltransferase</keyword>
<dbReference type="PANTHER" id="PTHR43881:SF5">
    <property type="entry name" value="GAMMA-GLUTAMYLTRANSPEPTIDASE"/>
    <property type="match status" value="1"/>
</dbReference>
<dbReference type="InterPro" id="IPR029055">
    <property type="entry name" value="Ntn_hydrolases_N"/>
</dbReference>
<dbReference type="EMBL" id="LXEU01000062">
    <property type="protein sequence ID" value="OAT50942.1"/>
    <property type="molecule type" value="Genomic_DNA"/>
</dbReference>
<dbReference type="PATRIC" id="fig|1354264.4.peg.3129"/>
<name>A0A1B7JSU2_9ENTR</name>
<evidence type="ECO:0000313" key="1">
    <source>
        <dbReference type="EMBL" id="OAT50942.1"/>
    </source>
</evidence>
<proteinExistence type="predicted"/>
<dbReference type="PRINTS" id="PR01210">
    <property type="entry name" value="GGTRANSPTASE"/>
</dbReference>
<sequence>MLRFSDLDAYRAARVKPLALETDIGTVYNLPPPSQGLVSLLITGMIEQQRKKGAIADETDFVHHCVEATKLAFTLRDRHITDPAHMTLDPQSLLTADNIAQLSAQIVPDRAQSWGKGRGPADTVWMGVIDGSGTAVSFIQSIYHEFGSAVILADSGIIWQNRGSSFSLDPSATNPLQPGRLPFHTLNPGLARLANGDALVYGSMGGDGQPQTLAAVFDRILHQNMTPQAAIAAPRWLLGRTWGESSDTLKIESRLRAATTETLKQYGHDVEIYPPYDDLMGHAGAILRHGNGMLEGGSDPRSDGGVARW</sequence>
<dbReference type="Gene3D" id="1.10.246.130">
    <property type="match status" value="1"/>
</dbReference>
<dbReference type="Proteomes" id="UP000078386">
    <property type="component" value="Unassembled WGS sequence"/>
</dbReference>
<accession>A0A1B7JSU2</accession>
<comment type="caution">
    <text evidence="1">The sequence shown here is derived from an EMBL/GenBank/DDBJ whole genome shotgun (WGS) entry which is preliminary data.</text>
</comment>
<dbReference type="EC" id="2.3.2.2" evidence="1"/>
<dbReference type="Gene3D" id="3.60.20.40">
    <property type="match status" value="1"/>
</dbReference>
<dbReference type="InterPro" id="IPR052896">
    <property type="entry name" value="GGT-like_enzyme"/>
</dbReference>
<reference evidence="1 2" key="1">
    <citation type="submission" date="2016-04" db="EMBL/GenBank/DDBJ databases">
        <title>ATOL: Assembling a taxonomically balanced genome-scale reconstruction of the evolutionary history of the Enterobacteriaceae.</title>
        <authorList>
            <person name="Plunkett G.III."/>
            <person name="Neeno-Eckwall E.C."/>
            <person name="Glasner J.D."/>
            <person name="Perna N.T."/>
        </authorList>
    </citation>
    <scope>NUCLEOTIDE SEQUENCE [LARGE SCALE GENOMIC DNA]</scope>
    <source>
        <strain evidence="1 2">ATCC 51603</strain>
    </source>
</reference>
<gene>
    <name evidence="1" type="ORF">M989_03003</name>
</gene>
<dbReference type="AlphaFoldDB" id="A0A1B7JSU2"/>
<keyword evidence="1" id="KW-0808">Transferase</keyword>
<dbReference type="InterPro" id="IPR043138">
    <property type="entry name" value="GGT_lsub"/>
</dbReference>
<dbReference type="PANTHER" id="PTHR43881">
    <property type="entry name" value="GAMMA-GLUTAMYLTRANSPEPTIDASE (AFU_ORTHOLOGUE AFUA_4G13580)"/>
    <property type="match status" value="1"/>
</dbReference>
<keyword evidence="2" id="KW-1185">Reference proteome</keyword>
<dbReference type="GO" id="GO:0103068">
    <property type="term" value="F:leukotriene C4 gamma-glutamyl transferase activity"/>
    <property type="evidence" value="ECO:0007669"/>
    <property type="project" value="UniProtKB-EC"/>
</dbReference>
<dbReference type="SUPFAM" id="SSF56235">
    <property type="entry name" value="N-terminal nucleophile aminohydrolases (Ntn hydrolases)"/>
    <property type="match status" value="1"/>
</dbReference>
<evidence type="ECO:0000313" key="2">
    <source>
        <dbReference type="Proteomes" id="UP000078386"/>
    </source>
</evidence>
<organism evidence="1 2">
    <name type="scientific">Kluyvera georgiana ATCC 51603</name>
    <dbReference type="NCBI Taxonomy" id="1354264"/>
    <lineage>
        <taxon>Bacteria</taxon>
        <taxon>Pseudomonadati</taxon>
        <taxon>Pseudomonadota</taxon>
        <taxon>Gammaproteobacteria</taxon>
        <taxon>Enterobacterales</taxon>
        <taxon>Enterobacteriaceae</taxon>
        <taxon>Kluyvera</taxon>
    </lineage>
</organism>
<dbReference type="InterPro" id="IPR043137">
    <property type="entry name" value="GGT_ssub_C"/>
</dbReference>
<dbReference type="Pfam" id="PF01019">
    <property type="entry name" value="G_glu_transpept"/>
    <property type="match status" value="1"/>
</dbReference>